<evidence type="ECO:0000313" key="1">
    <source>
        <dbReference type="EMBL" id="OWR52642.1"/>
    </source>
</evidence>
<evidence type="ECO:0000313" key="2">
    <source>
        <dbReference type="Proteomes" id="UP000007151"/>
    </source>
</evidence>
<keyword evidence="2" id="KW-1185">Reference proteome</keyword>
<accession>A0A212FFY3</accession>
<proteinExistence type="predicted"/>
<dbReference type="AlphaFoldDB" id="A0A212FFY3"/>
<gene>
    <name evidence="1" type="ORF">KGM_212922</name>
</gene>
<sequence length="199" mass="22967">MKIGLTGLVLIKHNYGVANAHDVAGVHKSDLARETRAMFILKDGESWSCAVRDKHLHPEYEYITYNTIALIELDYEFNDDLIPICTPNINYNTKNQLYAVGFVDDNRLLEKAIYNIEYVNRDLCDDFYNRVGFKYEDSFYKPTTYHCGVAKNNKKNCMWENGMIGFSIKGPGCSAPIRFLDMLSYLPWIETSTDQVNIY</sequence>
<dbReference type="InParanoid" id="A0A212FFY3"/>
<dbReference type="KEGG" id="dpl:KGM_212922"/>
<comment type="caution">
    <text evidence="1">The sequence shown here is derived from an EMBL/GenBank/DDBJ whole genome shotgun (WGS) entry which is preliminary data.</text>
</comment>
<dbReference type="eggNOG" id="ENOG502T79M">
    <property type="taxonomic scope" value="Eukaryota"/>
</dbReference>
<evidence type="ECO:0008006" key="3">
    <source>
        <dbReference type="Google" id="ProtNLM"/>
    </source>
</evidence>
<dbReference type="SUPFAM" id="SSF50494">
    <property type="entry name" value="Trypsin-like serine proteases"/>
    <property type="match status" value="1"/>
</dbReference>
<organism evidence="1 2">
    <name type="scientific">Danaus plexippus plexippus</name>
    <dbReference type="NCBI Taxonomy" id="278856"/>
    <lineage>
        <taxon>Eukaryota</taxon>
        <taxon>Metazoa</taxon>
        <taxon>Ecdysozoa</taxon>
        <taxon>Arthropoda</taxon>
        <taxon>Hexapoda</taxon>
        <taxon>Insecta</taxon>
        <taxon>Pterygota</taxon>
        <taxon>Neoptera</taxon>
        <taxon>Endopterygota</taxon>
        <taxon>Lepidoptera</taxon>
        <taxon>Glossata</taxon>
        <taxon>Ditrysia</taxon>
        <taxon>Papilionoidea</taxon>
        <taxon>Nymphalidae</taxon>
        <taxon>Danainae</taxon>
        <taxon>Danaini</taxon>
        <taxon>Danaina</taxon>
        <taxon>Danaus</taxon>
        <taxon>Danaus</taxon>
    </lineage>
</organism>
<dbReference type="Proteomes" id="UP000007151">
    <property type="component" value="Unassembled WGS sequence"/>
</dbReference>
<name>A0A212FFY3_DANPL</name>
<reference evidence="1 2" key="1">
    <citation type="journal article" date="2011" name="Cell">
        <title>The monarch butterfly genome yields insights into long-distance migration.</title>
        <authorList>
            <person name="Zhan S."/>
            <person name="Merlin C."/>
            <person name="Boore J.L."/>
            <person name="Reppert S.M."/>
        </authorList>
    </citation>
    <scope>NUCLEOTIDE SEQUENCE [LARGE SCALE GENOMIC DNA]</scope>
    <source>
        <strain evidence="1">F-2</strain>
    </source>
</reference>
<dbReference type="InterPro" id="IPR043504">
    <property type="entry name" value="Peptidase_S1_PA_chymotrypsin"/>
</dbReference>
<dbReference type="InterPro" id="IPR009003">
    <property type="entry name" value="Peptidase_S1_PA"/>
</dbReference>
<protein>
    <recommendedName>
        <fullName evidence="3">Peptidase S1 domain-containing protein</fullName>
    </recommendedName>
</protein>
<dbReference type="Gene3D" id="2.40.10.10">
    <property type="entry name" value="Trypsin-like serine proteases"/>
    <property type="match status" value="1"/>
</dbReference>
<dbReference type="EMBL" id="AGBW02008747">
    <property type="protein sequence ID" value="OWR52642.1"/>
    <property type="molecule type" value="Genomic_DNA"/>
</dbReference>